<keyword evidence="4" id="KW-0808">Transferase</keyword>
<keyword evidence="6 8" id="KW-0012">Acyltransferase</keyword>
<evidence type="ECO:0000256" key="5">
    <source>
        <dbReference type="ARBA" id="ARBA00023136"/>
    </source>
</evidence>
<feature type="transmembrane region" description="Helical" evidence="7">
    <location>
        <begin position="15"/>
        <end position="38"/>
    </location>
</feature>
<evidence type="ECO:0000256" key="4">
    <source>
        <dbReference type="ARBA" id="ARBA00022679"/>
    </source>
</evidence>
<organism evidence="8 11">
    <name type="scientific">Dyadobacter chenhuakuii</name>
    <dbReference type="NCBI Taxonomy" id="2909339"/>
    <lineage>
        <taxon>Bacteria</taxon>
        <taxon>Pseudomonadati</taxon>
        <taxon>Bacteroidota</taxon>
        <taxon>Cytophagia</taxon>
        <taxon>Cytophagales</taxon>
        <taxon>Spirosomataceae</taxon>
        <taxon>Dyadobacter</taxon>
    </lineage>
</organism>
<sequence length="293" mass="34037">MEFIKPIKKWLTSAFFNLLLTIAGALSAMVYFIVFHVLKYRYDVIRKNLSSSFPVRGEQQIKVFIKHYYRHLSDLVVEPFLHMIIGAKRRKELANYTNPELLENFYSDNRNVVLLASHYGNWEYLINLPKVVKFKVFTAFTPVSNHWLNAKLLKMRSFFGVNLIAKQYFYRGALSALKQLKRPSLVVVIADQRPAPASGKHFVSFLGQKTSAQIGAERLAVVSDAVVVYLECIKKARFHYDYTFHLVSDHSSQSLPLNITASYYNLLEKNIIRAPAHWLWSHDRWKHIPADEK</sequence>
<name>A0A9X1QD02_9BACT</name>
<proteinExistence type="predicted"/>
<dbReference type="RefSeq" id="WP_235159963.1">
    <property type="nucleotide sequence ID" value="NZ_CP098805.1"/>
</dbReference>
<keyword evidence="7" id="KW-1133">Transmembrane helix</keyword>
<keyword evidence="3" id="KW-0997">Cell inner membrane</keyword>
<dbReference type="GO" id="GO:0009247">
    <property type="term" value="P:glycolipid biosynthetic process"/>
    <property type="evidence" value="ECO:0007669"/>
    <property type="project" value="UniProtKB-ARBA"/>
</dbReference>
<comment type="subcellular location">
    <subcellularLocation>
        <location evidence="1">Cell inner membrane</location>
    </subcellularLocation>
</comment>
<gene>
    <name evidence="8" type="ORF">L0661_07820</name>
    <name evidence="9" type="ORF">NFI80_02230</name>
</gene>
<keyword evidence="2" id="KW-1003">Cell membrane</keyword>
<keyword evidence="7" id="KW-0812">Transmembrane</keyword>
<keyword evidence="5 7" id="KW-0472">Membrane</keyword>
<keyword evidence="10" id="KW-1185">Reference proteome</keyword>
<evidence type="ECO:0000256" key="6">
    <source>
        <dbReference type="ARBA" id="ARBA00023315"/>
    </source>
</evidence>
<reference evidence="8" key="1">
    <citation type="submission" date="2022-01" db="EMBL/GenBank/DDBJ databases">
        <title>Novel species in genus Dyadobacter.</title>
        <authorList>
            <person name="Ma C."/>
        </authorList>
    </citation>
    <scope>NUCLEOTIDE SEQUENCE</scope>
    <source>
        <strain evidence="9">CY22</strain>
        <strain evidence="8">CY357</strain>
    </source>
</reference>
<dbReference type="PANTHER" id="PTHR30606:SF10">
    <property type="entry name" value="PHOSPHATIDYLINOSITOL MANNOSIDE ACYLTRANSFERASE"/>
    <property type="match status" value="1"/>
</dbReference>
<evidence type="ECO:0000256" key="1">
    <source>
        <dbReference type="ARBA" id="ARBA00004533"/>
    </source>
</evidence>
<accession>A0A9X1QD02</accession>
<dbReference type="Proteomes" id="UP001055420">
    <property type="component" value="Chromosome"/>
</dbReference>
<dbReference type="GO" id="GO:0005886">
    <property type="term" value="C:plasma membrane"/>
    <property type="evidence" value="ECO:0007669"/>
    <property type="project" value="UniProtKB-SubCell"/>
</dbReference>
<dbReference type="CDD" id="cd07984">
    <property type="entry name" value="LPLAT_LABLAT-like"/>
    <property type="match status" value="1"/>
</dbReference>
<evidence type="ECO:0000256" key="3">
    <source>
        <dbReference type="ARBA" id="ARBA00022519"/>
    </source>
</evidence>
<dbReference type="EMBL" id="CP098805">
    <property type="protein sequence ID" value="USJ31562.1"/>
    <property type="molecule type" value="Genomic_DNA"/>
</dbReference>
<dbReference type="EMBL" id="JAKFFV010000004">
    <property type="protein sequence ID" value="MCF2498207.1"/>
    <property type="molecule type" value="Genomic_DNA"/>
</dbReference>
<dbReference type="AlphaFoldDB" id="A0A9X1QD02"/>
<dbReference type="Pfam" id="PF03279">
    <property type="entry name" value="Lip_A_acyltrans"/>
    <property type="match status" value="1"/>
</dbReference>
<evidence type="ECO:0000256" key="2">
    <source>
        <dbReference type="ARBA" id="ARBA00022475"/>
    </source>
</evidence>
<dbReference type="Proteomes" id="UP001139411">
    <property type="component" value="Unassembled WGS sequence"/>
</dbReference>
<evidence type="ECO:0000313" key="10">
    <source>
        <dbReference type="Proteomes" id="UP001055420"/>
    </source>
</evidence>
<evidence type="ECO:0000313" key="8">
    <source>
        <dbReference type="EMBL" id="MCF2498207.1"/>
    </source>
</evidence>
<protein>
    <submittedName>
        <fullName evidence="8">Lysophospholipid acyltransferase family protein</fullName>
    </submittedName>
</protein>
<dbReference type="InterPro" id="IPR004960">
    <property type="entry name" value="LipA_acyltrans"/>
</dbReference>
<evidence type="ECO:0000313" key="9">
    <source>
        <dbReference type="EMBL" id="USJ31562.1"/>
    </source>
</evidence>
<dbReference type="PANTHER" id="PTHR30606">
    <property type="entry name" value="LIPID A BIOSYNTHESIS LAUROYL ACYLTRANSFERASE"/>
    <property type="match status" value="1"/>
</dbReference>
<dbReference type="GO" id="GO:0016746">
    <property type="term" value="F:acyltransferase activity"/>
    <property type="evidence" value="ECO:0007669"/>
    <property type="project" value="UniProtKB-KW"/>
</dbReference>
<evidence type="ECO:0000256" key="7">
    <source>
        <dbReference type="SAM" id="Phobius"/>
    </source>
</evidence>
<evidence type="ECO:0000313" key="11">
    <source>
        <dbReference type="Proteomes" id="UP001139411"/>
    </source>
</evidence>